<accession>A0AA35NWJ8</accession>
<organism evidence="2 3">
    <name type="scientific">Podarcis lilfordi</name>
    <name type="common">Lilford's wall lizard</name>
    <dbReference type="NCBI Taxonomy" id="74358"/>
    <lineage>
        <taxon>Eukaryota</taxon>
        <taxon>Metazoa</taxon>
        <taxon>Chordata</taxon>
        <taxon>Craniata</taxon>
        <taxon>Vertebrata</taxon>
        <taxon>Euteleostomi</taxon>
        <taxon>Lepidosauria</taxon>
        <taxon>Squamata</taxon>
        <taxon>Bifurcata</taxon>
        <taxon>Unidentata</taxon>
        <taxon>Episquamata</taxon>
        <taxon>Laterata</taxon>
        <taxon>Lacertibaenia</taxon>
        <taxon>Lacertidae</taxon>
        <taxon>Podarcis</taxon>
    </lineage>
</organism>
<keyword evidence="3" id="KW-1185">Reference proteome</keyword>
<sequence>MKRILEGEGSSVSSDPRLPPKCGEMGFENATDKRWGMAGTTGAPRGPPATSAPEQGHSGYYLRNTEKGQ</sequence>
<dbReference type="AlphaFoldDB" id="A0AA35NWJ8"/>
<reference evidence="2" key="1">
    <citation type="submission" date="2022-12" db="EMBL/GenBank/DDBJ databases">
        <authorList>
            <person name="Alioto T."/>
            <person name="Alioto T."/>
            <person name="Gomez Garrido J."/>
        </authorList>
    </citation>
    <scope>NUCLEOTIDE SEQUENCE</scope>
</reference>
<dbReference type="Proteomes" id="UP001178461">
    <property type="component" value="Chromosome 1"/>
</dbReference>
<feature type="non-terminal residue" evidence="2">
    <location>
        <position position="69"/>
    </location>
</feature>
<evidence type="ECO:0000256" key="1">
    <source>
        <dbReference type="SAM" id="MobiDB-lite"/>
    </source>
</evidence>
<evidence type="ECO:0000313" key="2">
    <source>
        <dbReference type="EMBL" id="CAI5763703.1"/>
    </source>
</evidence>
<dbReference type="EMBL" id="OX395126">
    <property type="protein sequence ID" value="CAI5763703.1"/>
    <property type="molecule type" value="Genomic_DNA"/>
</dbReference>
<feature type="region of interest" description="Disordered" evidence="1">
    <location>
        <begin position="1"/>
        <end position="69"/>
    </location>
</feature>
<protein>
    <submittedName>
        <fullName evidence="2">Uncharacterized protein</fullName>
    </submittedName>
</protein>
<name>A0AA35NWJ8_9SAUR</name>
<gene>
    <name evidence="2" type="ORF">PODLI_1B000165</name>
</gene>
<proteinExistence type="predicted"/>
<evidence type="ECO:0000313" key="3">
    <source>
        <dbReference type="Proteomes" id="UP001178461"/>
    </source>
</evidence>